<dbReference type="InterPro" id="IPR017473">
    <property type="entry name" value="Undecaprenyl-P_gluc_Ptfrase"/>
</dbReference>
<gene>
    <name evidence="9" type="primary">wcaJ</name>
    <name evidence="11" type="ORF">B9Q30_02185</name>
    <name evidence="9" type="ORF">F9C29_19145</name>
    <name evidence="10" type="ORF">ISX34_01470</name>
    <name evidence="12" type="ORF">QPR60_14450</name>
</gene>
<dbReference type="Pfam" id="PF13727">
    <property type="entry name" value="CoA_binding_3"/>
    <property type="match status" value="1"/>
</dbReference>
<evidence type="ECO:0000313" key="12">
    <source>
        <dbReference type="EMBL" id="WMB09783.1"/>
    </source>
</evidence>
<dbReference type="PANTHER" id="PTHR30576:SF21">
    <property type="entry name" value="UDP-GLUCOSE:UNDECAPRENYL-PHOSPHATE GLUCOSE-1-PHOSPHATE TRANSFERASE"/>
    <property type="match status" value="1"/>
</dbReference>
<evidence type="ECO:0000256" key="3">
    <source>
        <dbReference type="ARBA" id="ARBA00022679"/>
    </source>
</evidence>
<feature type="domain" description="Bacterial sugar transferase" evidence="8">
    <location>
        <begin position="274"/>
        <end position="457"/>
    </location>
</feature>
<evidence type="ECO:0000313" key="14">
    <source>
        <dbReference type="Proteomes" id="UP000476281"/>
    </source>
</evidence>
<dbReference type="NCBIfam" id="NF007518">
    <property type="entry name" value="PRK10124.1"/>
    <property type="match status" value="1"/>
</dbReference>
<evidence type="ECO:0000256" key="5">
    <source>
        <dbReference type="ARBA" id="ARBA00022989"/>
    </source>
</evidence>
<dbReference type="OrthoDB" id="9808602at2"/>
<accession>A0A331PZI6</accession>
<feature type="transmembrane region" description="Helical" evidence="7">
    <location>
        <begin position="279"/>
        <end position="300"/>
    </location>
</feature>
<protein>
    <submittedName>
        <fullName evidence="11">Undecaprenyl-phosphate glucose phosphotransferase</fullName>
        <ecNumber evidence="9">2.7.8.31</ecNumber>
    </submittedName>
</protein>
<proteinExistence type="inferred from homology"/>
<dbReference type="NCBIfam" id="TIGR03023">
    <property type="entry name" value="WcaJ_sugtrans"/>
    <property type="match status" value="1"/>
</dbReference>
<dbReference type="AlphaFoldDB" id="A0A0A5QW92"/>
<dbReference type="GO" id="GO:0089702">
    <property type="term" value="F:undecaprenyl-phosphate glucose phosphotransferase activity"/>
    <property type="evidence" value="ECO:0007669"/>
    <property type="project" value="UniProtKB-EC"/>
</dbReference>
<evidence type="ECO:0000313" key="15">
    <source>
        <dbReference type="Proteomes" id="UP000662438"/>
    </source>
</evidence>
<dbReference type="Proteomes" id="UP000229974">
    <property type="component" value="Unassembled WGS sequence"/>
</dbReference>
<dbReference type="EMBL" id="JADIXG010000001">
    <property type="protein sequence ID" value="MBF1968545.1"/>
    <property type="molecule type" value="Genomic_DNA"/>
</dbReference>
<reference evidence="9 14" key="2">
    <citation type="submission" date="2019-09" db="EMBL/GenBank/DDBJ databases">
        <title>Reversal of blaTEM antimicrobial resistance by CRISPR-Cas9 in clinical E. coli and other Enterobacteriaceae strains.</title>
        <authorList>
            <person name="Tagliaferri T."/>
            <person name="Guimaraes N."/>
            <person name="Pereira M."/>
            <person name="Felicori L."/>
            <person name="Horz H.-P."/>
            <person name="Santos S."/>
            <person name="Mendes T."/>
        </authorList>
    </citation>
    <scope>NUCLEOTIDE SEQUENCE [LARGE SCALE GENOMIC DNA]</scope>
    <source>
        <strain evidence="9 14">E2_blaTEM_MG</strain>
    </source>
</reference>
<dbReference type="EMBL" id="CP126746">
    <property type="protein sequence ID" value="WMB09783.1"/>
    <property type="molecule type" value="Genomic_DNA"/>
</dbReference>
<evidence type="ECO:0000313" key="13">
    <source>
        <dbReference type="Proteomes" id="UP000229974"/>
    </source>
</evidence>
<dbReference type="EMBL" id="WBSZ01000773">
    <property type="protein sequence ID" value="KAB2510692.1"/>
    <property type="molecule type" value="Genomic_DNA"/>
</dbReference>
<evidence type="ECO:0000256" key="7">
    <source>
        <dbReference type="SAM" id="Phobius"/>
    </source>
</evidence>
<keyword evidence="4 7" id="KW-0812">Transmembrane</keyword>
<reference evidence="10 15" key="3">
    <citation type="submission" date="2020-10" db="EMBL/GenBank/DDBJ databases">
        <title>Genomic surveiliance of eskapee pathogens from blood stream infections in KZN.</title>
        <authorList>
            <person name="Hetsa B.A."/>
            <person name="Amoako D.G."/>
            <person name="Akebe A.L.K."/>
            <person name="Essack S."/>
        </authorList>
    </citation>
    <scope>NUCLEOTIDE SEQUENCE [LARGE SCALE GENOMIC DNA]</scope>
    <source>
        <strain evidence="10 15">E6</strain>
    </source>
</reference>
<dbReference type="Pfam" id="PF02397">
    <property type="entry name" value="Bac_transf"/>
    <property type="match status" value="1"/>
</dbReference>
<keyword evidence="3 11" id="KW-0808">Transferase</keyword>
<feature type="transmembrane region" description="Helical" evidence="7">
    <location>
        <begin position="109"/>
        <end position="130"/>
    </location>
</feature>
<organism evidence="11 13">
    <name type="scientific">Enterobacter hormaechei</name>
    <dbReference type="NCBI Taxonomy" id="158836"/>
    <lineage>
        <taxon>Bacteria</taxon>
        <taxon>Pseudomonadati</taxon>
        <taxon>Pseudomonadota</taxon>
        <taxon>Gammaproteobacteria</taxon>
        <taxon>Enterobacterales</taxon>
        <taxon>Enterobacteriaceae</taxon>
        <taxon>Enterobacter</taxon>
        <taxon>Enterobacter cloacae complex</taxon>
    </lineage>
</organism>
<accession>A0A0A5QW92</accession>
<evidence type="ECO:0000259" key="8">
    <source>
        <dbReference type="Pfam" id="PF02397"/>
    </source>
</evidence>
<dbReference type="GO" id="GO:0009242">
    <property type="term" value="P:colanic acid biosynthetic process"/>
    <property type="evidence" value="ECO:0007669"/>
    <property type="project" value="TreeGrafter"/>
</dbReference>
<evidence type="ECO:0000256" key="4">
    <source>
        <dbReference type="ARBA" id="ARBA00022692"/>
    </source>
</evidence>
<reference evidence="11 13" key="1">
    <citation type="journal article" date="2017" name="J. Antimicrob. Chemother.">
        <title>Characterization of the population structure, drug resistance mechanisms and plasmids of the community-associated Enterobacter cloacae complex in China.</title>
        <authorList>
            <person name="Zhou K."/>
            <person name="Yu W."/>
            <person name="Cao X."/>
            <person name="Shen P."/>
            <person name="Lu H."/>
            <person name="Luo Q."/>
            <person name="Rossen J.W.A."/>
            <person name="Xiao Y."/>
        </authorList>
    </citation>
    <scope>NUCLEOTIDE SEQUENCE [LARGE SCALE GENOMIC DNA]</scope>
    <source>
        <strain evidence="11 13">ECC904</strain>
    </source>
</reference>
<dbReference type="Proteomes" id="UP000476281">
    <property type="component" value="Unassembled WGS sequence"/>
</dbReference>
<dbReference type="InterPro" id="IPR017475">
    <property type="entry name" value="EPS_sugar_tfrase"/>
</dbReference>
<keyword evidence="5 7" id="KW-1133">Transmembrane helix</keyword>
<evidence type="ECO:0000256" key="6">
    <source>
        <dbReference type="ARBA" id="ARBA00023136"/>
    </source>
</evidence>
<evidence type="ECO:0000313" key="9">
    <source>
        <dbReference type="EMBL" id="KAB2510692.1"/>
    </source>
</evidence>
<accession>A0A156CKT3</accession>
<dbReference type="GO" id="GO:0016020">
    <property type="term" value="C:membrane"/>
    <property type="evidence" value="ECO:0007669"/>
    <property type="project" value="UniProtKB-SubCell"/>
</dbReference>
<dbReference type="PANTHER" id="PTHR30576">
    <property type="entry name" value="COLANIC BIOSYNTHESIS UDP-GLUCOSE LIPID CARRIER TRANSFERASE"/>
    <property type="match status" value="1"/>
</dbReference>
<evidence type="ECO:0000256" key="2">
    <source>
        <dbReference type="ARBA" id="ARBA00006464"/>
    </source>
</evidence>
<dbReference type="STRING" id="301102.BFV66_12015"/>
<evidence type="ECO:0000256" key="1">
    <source>
        <dbReference type="ARBA" id="ARBA00004141"/>
    </source>
</evidence>
<evidence type="ECO:0000313" key="11">
    <source>
        <dbReference type="EMBL" id="PJD89347.1"/>
    </source>
</evidence>
<evidence type="ECO:0000313" key="10">
    <source>
        <dbReference type="EMBL" id="MBF1968545.1"/>
    </source>
</evidence>
<comment type="subcellular location">
    <subcellularLocation>
        <location evidence="1">Membrane</location>
        <topology evidence="1">Multi-pass membrane protein</topology>
    </subcellularLocation>
</comment>
<dbReference type="InterPro" id="IPR003362">
    <property type="entry name" value="Bact_transf"/>
</dbReference>
<feature type="transmembrane region" description="Helical" evidence="7">
    <location>
        <begin position="81"/>
        <end position="103"/>
    </location>
</feature>
<dbReference type="GeneID" id="93198703"/>
<dbReference type="EC" id="2.7.8.31" evidence="9"/>
<keyword evidence="6 7" id="KW-0472">Membrane</keyword>
<reference evidence="12" key="4">
    <citation type="journal article" date="2023" name="J. Antimicrob. Chemother.">
        <title>Emergence of OXA-48-producing Enterobacter hormaechei in a Swiss companion animal clinic and their genetic relationship to clinical human isolates.</title>
        <authorList>
            <person name="Dona V."/>
            <person name="Nordmann P."/>
            <person name="Kittl S."/>
            <person name="Schuller S."/>
            <person name="Bouvier M."/>
            <person name="Poirel L."/>
            <person name="Endimiani A."/>
            <person name="Perreten V."/>
        </authorList>
    </citation>
    <scope>NUCLEOTIDE SEQUENCE</scope>
    <source>
        <strain evidence="12">Ehh_25</strain>
    </source>
</reference>
<name>A0A0A5QW92_9ENTR</name>
<feature type="transmembrane region" description="Helical" evidence="7">
    <location>
        <begin position="20"/>
        <end position="41"/>
    </location>
</feature>
<sequence length="464" mass="52983">MTNLKKRERARTNASLISMVQRFSDITIMVGGLWAVCWVSGQSFLYMHLLMALIALVVFQMIGGMTDFYRSWRGVKMTTELMLLLQNWTLSLVFSAGLVAFSHDFDNRLVTYLCWYLLTSIGMVVCRSLIRFGAGWLRNRGYNRRFVAVAGDLPVGQVLLDSFRKEPWLGFEVVGIYHDAKPGGVPSDWAGNYEQLIDDAKAGKIHNVYIAMQMKDESRIKKLMRELADTTCSVILIPDVFTFNILHSRIEEVNGVPVVPLYDTPLSGINRVLKRVEDIVLSSLILLLISPVLCCIALAVKLSSPGPIIFRQTRYGMDGKPIMVWKFRSMKVMENDKVVTQATQNDPRVTRVGNFLRRTSLDELPQFINVFTGGMSIVGPRPHAVAHNEQYRTLIEGYMLRHKVKPGITGWAQINGWRGETDTLEKMEKRIEFDLEYIREWSLWFDIKIVFLTIFKGFVNKAAY</sequence>
<dbReference type="NCBIfam" id="TIGR03025">
    <property type="entry name" value="EPS_sugtrans"/>
    <property type="match status" value="1"/>
</dbReference>
<comment type="similarity">
    <text evidence="2">Belongs to the bacterial sugar transferase family.</text>
</comment>
<feature type="transmembrane region" description="Helical" evidence="7">
    <location>
        <begin position="47"/>
        <end position="69"/>
    </location>
</feature>
<dbReference type="Proteomes" id="UP001229386">
    <property type="component" value="Chromosome"/>
</dbReference>
<dbReference type="RefSeq" id="WP_006811236.1">
    <property type="nucleotide sequence ID" value="NZ_AP022510.1"/>
</dbReference>
<dbReference type="Proteomes" id="UP000662438">
    <property type="component" value="Unassembled WGS sequence"/>
</dbReference>
<dbReference type="Gene3D" id="3.40.50.720">
    <property type="entry name" value="NAD(P)-binding Rossmann-like Domain"/>
    <property type="match status" value="1"/>
</dbReference>
<dbReference type="EMBL" id="NEEW01000001">
    <property type="protein sequence ID" value="PJD89347.1"/>
    <property type="molecule type" value="Genomic_DNA"/>
</dbReference>